<dbReference type="RefSeq" id="WP_096331068.1">
    <property type="nucleotide sequence ID" value="NZ_FOMX01000048.1"/>
</dbReference>
<accession>A0A1I2HY58</accession>
<protein>
    <submittedName>
        <fullName evidence="2">Uncharacterized protein</fullName>
    </submittedName>
</protein>
<name>A0A1I2HY58_9BACT</name>
<dbReference type="STRING" id="54.SAMN02745121_08206"/>
<sequence length="629" mass="70042">MLIDSESPRFNALFGHHPFQTAQFVSRMPPYESLVRCLVDPSICEAGASPIDAIESAKQLFADQTSDIVLGTQYMIYKNVVRQVGDALNATTGMLKHVQPQIDLVMKSVQVGRSLLEADVEDVLADAAFGMGMKALGAAGWVGKIVAAVVGLGRMIWDVLSQREKLHQQAKAQREAQAWALMPPLQEPSTATDSYLANKDVIERMSTGSWTRIFAPRFAPNQPWVGVERRGGFAFAPGITEKSEDLFGRPAQAFVASNGVGLVPGFDCITSVIQVGLPFDDPLIKQWKADRSYMWPLFPRFVRDVGSYYANTGRLAAVAWAWATQDDASPNLYKIDVGTPGSPRTECLHYQWRVYYANGIRYLRENTTDPDKLSGDNLEYLYGAGLACSLGTWQCKLDLDKSTTYVPRFLRIPRPGLPREEMNASIGLEPYGCTMRPKWIQAKAEGDYCLVSLYESHIRTTLEKVRGRQEHFLRHSLACAYVREGWDAFKDKPLLDLLRQMRATLLKHPDRQFVELDDVPENETFNGEDWRAQLIKAGVGKNIGQMQLKSPVGTIEPAKDNAPVVPSSADRMPFAGYGKKSDDDAEDAPGPSRATTAFGLGGATLVGGWLAYRIYQRLKQREEEKTWTR</sequence>
<dbReference type="AlphaFoldDB" id="A0A1I2HY58"/>
<feature type="region of interest" description="Disordered" evidence="1">
    <location>
        <begin position="554"/>
        <end position="595"/>
    </location>
</feature>
<keyword evidence="3" id="KW-1185">Reference proteome</keyword>
<organism evidence="2 3">
    <name type="scientific">Nannocystis exedens</name>
    <dbReference type="NCBI Taxonomy" id="54"/>
    <lineage>
        <taxon>Bacteria</taxon>
        <taxon>Pseudomonadati</taxon>
        <taxon>Myxococcota</taxon>
        <taxon>Polyangia</taxon>
        <taxon>Nannocystales</taxon>
        <taxon>Nannocystaceae</taxon>
        <taxon>Nannocystis</taxon>
    </lineage>
</organism>
<reference evidence="3" key="1">
    <citation type="submission" date="2016-10" db="EMBL/GenBank/DDBJ databases">
        <authorList>
            <person name="Varghese N."/>
            <person name="Submissions S."/>
        </authorList>
    </citation>
    <scope>NUCLEOTIDE SEQUENCE [LARGE SCALE GENOMIC DNA]</scope>
    <source>
        <strain evidence="3">ATCC 25963</strain>
    </source>
</reference>
<dbReference type="Proteomes" id="UP000199400">
    <property type="component" value="Unassembled WGS sequence"/>
</dbReference>
<dbReference type="EMBL" id="FOMX01000048">
    <property type="protein sequence ID" value="SFF33281.1"/>
    <property type="molecule type" value="Genomic_DNA"/>
</dbReference>
<gene>
    <name evidence="2" type="ORF">SAMN02745121_08206</name>
</gene>
<proteinExistence type="predicted"/>
<evidence type="ECO:0000313" key="2">
    <source>
        <dbReference type="EMBL" id="SFF33281.1"/>
    </source>
</evidence>
<evidence type="ECO:0000256" key="1">
    <source>
        <dbReference type="SAM" id="MobiDB-lite"/>
    </source>
</evidence>
<evidence type="ECO:0000313" key="3">
    <source>
        <dbReference type="Proteomes" id="UP000199400"/>
    </source>
</evidence>